<sequence length="50" mass="5400">MSYMLTGPLCYGLVGWGLDEWLGTVLFLPLGLVGGGAASVYLIYVRYVKS</sequence>
<organism evidence="2 3">
    <name type="scientific">Halosaccharopolyspora lacisalsi</name>
    <dbReference type="NCBI Taxonomy" id="1000566"/>
    <lineage>
        <taxon>Bacteria</taxon>
        <taxon>Bacillati</taxon>
        <taxon>Actinomycetota</taxon>
        <taxon>Actinomycetes</taxon>
        <taxon>Pseudonocardiales</taxon>
        <taxon>Pseudonocardiaceae</taxon>
        <taxon>Halosaccharopolyspora</taxon>
    </lineage>
</organism>
<evidence type="ECO:0000313" key="3">
    <source>
        <dbReference type="Proteomes" id="UP000569329"/>
    </source>
</evidence>
<dbReference type="AlphaFoldDB" id="A0A839DY91"/>
<keyword evidence="3" id="KW-1185">Reference proteome</keyword>
<evidence type="ECO:0000313" key="2">
    <source>
        <dbReference type="EMBL" id="MBA8825186.1"/>
    </source>
</evidence>
<keyword evidence="1" id="KW-0812">Transmembrane</keyword>
<name>A0A839DY91_9PSEU</name>
<dbReference type="EMBL" id="JACGWZ010000003">
    <property type="protein sequence ID" value="MBA8825186.1"/>
    <property type="molecule type" value="Genomic_DNA"/>
</dbReference>
<comment type="caution">
    <text evidence="2">The sequence shown here is derived from an EMBL/GenBank/DDBJ whole genome shotgun (WGS) entry which is preliminary data.</text>
</comment>
<accession>A0A839DY91</accession>
<protein>
    <submittedName>
        <fullName evidence="2">Uncharacterized protein</fullName>
    </submittedName>
</protein>
<evidence type="ECO:0000256" key="1">
    <source>
        <dbReference type="SAM" id="Phobius"/>
    </source>
</evidence>
<keyword evidence="1" id="KW-0472">Membrane</keyword>
<proteinExistence type="predicted"/>
<feature type="transmembrane region" description="Helical" evidence="1">
    <location>
        <begin position="21"/>
        <end position="44"/>
    </location>
</feature>
<reference evidence="2 3" key="1">
    <citation type="submission" date="2020-07" db="EMBL/GenBank/DDBJ databases">
        <title>Sequencing the genomes of 1000 actinobacteria strains.</title>
        <authorList>
            <person name="Klenk H.-P."/>
        </authorList>
    </citation>
    <scope>NUCLEOTIDE SEQUENCE [LARGE SCALE GENOMIC DNA]</scope>
    <source>
        <strain evidence="2 3">DSM 45975</strain>
    </source>
</reference>
<gene>
    <name evidence="2" type="ORF">FHX42_002537</name>
</gene>
<dbReference type="Proteomes" id="UP000569329">
    <property type="component" value="Unassembled WGS sequence"/>
</dbReference>
<keyword evidence="1" id="KW-1133">Transmembrane helix</keyword>